<feature type="domain" description="HTH lacI-type" evidence="4">
    <location>
        <begin position="21"/>
        <end position="77"/>
    </location>
</feature>
<dbReference type="InterPro" id="IPR000843">
    <property type="entry name" value="HTH_LacI"/>
</dbReference>
<evidence type="ECO:0000256" key="2">
    <source>
        <dbReference type="ARBA" id="ARBA00023125"/>
    </source>
</evidence>
<proteinExistence type="predicted"/>
<evidence type="ECO:0000256" key="3">
    <source>
        <dbReference type="ARBA" id="ARBA00023163"/>
    </source>
</evidence>
<dbReference type="PROSITE" id="PS50932">
    <property type="entry name" value="HTH_LACI_2"/>
    <property type="match status" value="1"/>
</dbReference>
<organism evidence="5 6">
    <name type="scientific">Photobacterium toruni</name>
    <dbReference type="NCBI Taxonomy" id="1935446"/>
    <lineage>
        <taxon>Bacteria</taxon>
        <taxon>Pseudomonadati</taxon>
        <taxon>Pseudomonadota</taxon>
        <taxon>Gammaproteobacteria</taxon>
        <taxon>Vibrionales</taxon>
        <taxon>Vibrionaceae</taxon>
        <taxon>Photobacterium</taxon>
    </lineage>
</organism>
<dbReference type="SUPFAM" id="SSF47413">
    <property type="entry name" value="lambda repressor-like DNA-binding domains"/>
    <property type="match status" value="1"/>
</dbReference>
<sequence length="344" mass="38297">MSLKHTTNMIQVAGIAGGQMATLKQIATKAGVSLATVSRVLNDDPTLSVKDETKRKIFEIAEQLEYTPNQSRKTAKKHTLHFLALYNYKQDIEVDDPYYLAIRHGIDTQCDKLGIKLTNIYECNIAAAPKAIDGILLIGQVSENNLAAARALSSNTVYIDYTDHQLDIDCIDIDLERISKEVINHFTQQGYQRIGFIGGQDNPDKYDIRELTFTEYGKFKGVVSDKDIYRGDFSSQSGYSLAKKMLATDHPNALFIASDSIAIGVLRAIHESGLNIPNDISLISVNDIPTAKFTYPPLSTFRIHSELMGSQGVNLLLERSRDGRTIPLRVFVPSQLILRDTTKK</sequence>
<dbReference type="EMBL" id="FUWP01000009">
    <property type="protein sequence ID" value="SKA36708.1"/>
    <property type="molecule type" value="Genomic_DNA"/>
</dbReference>
<dbReference type="CDD" id="cd01544">
    <property type="entry name" value="PBP1_GalR"/>
    <property type="match status" value="1"/>
</dbReference>
<dbReference type="GO" id="GO:0003700">
    <property type="term" value="F:DNA-binding transcription factor activity"/>
    <property type="evidence" value="ECO:0007669"/>
    <property type="project" value="TreeGrafter"/>
</dbReference>
<dbReference type="InterPro" id="IPR010982">
    <property type="entry name" value="Lambda_DNA-bd_dom_sf"/>
</dbReference>
<dbReference type="AlphaFoldDB" id="A0A1T4T975"/>
<dbReference type="GO" id="GO:0000976">
    <property type="term" value="F:transcription cis-regulatory region binding"/>
    <property type="evidence" value="ECO:0007669"/>
    <property type="project" value="TreeGrafter"/>
</dbReference>
<dbReference type="Pfam" id="PF13377">
    <property type="entry name" value="Peripla_BP_3"/>
    <property type="match status" value="1"/>
</dbReference>
<evidence type="ECO:0000313" key="5">
    <source>
        <dbReference type="EMBL" id="SKA36708.1"/>
    </source>
</evidence>
<protein>
    <submittedName>
        <fullName evidence="5">HTH-type transcriptional regulator LacR</fullName>
    </submittedName>
</protein>
<dbReference type="PRINTS" id="PR00036">
    <property type="entry name" value="HTHLACI"/>
</dbReference>
<dbReference type="SMART" id="SM00354">
    <property type="entry name" value="HTH_LACI"/>
    <property type="match status" value="1"/>
</dbReference>
<dbReference type="PANTHER" id="PTHR30146">
    <property type="entry name" value="LACI-RELATED TRANSCRIPTIONAL REPRESSOR"/>
    <property type="match status" value="1"/>
</dbReference>
<dbReference type="Pfam" id="PF00356">
    <property type="entry name" value="LacI"/>
    <property type="match status" value="1"/>
</dbReference>
<dbReference type="CDD" id="cd01392">
    <property type="entry name" value="HTH_LacI"/>
    <property type="match status" value="1"/>
</dbReference>
<dbReference type="InterPro" id="IPR028082">
    <property type="entry name" value="Peripla_BP_I"/>
</dbReference>
<evidence type="ECO:0000256" key="1">
    <source>
        <dbReference type="ARBA" id="ARBA00023015"/>
    </source>
</evidence>
<dbReference type="InterPro" id="IPR046335">
    <property type="entry name" value="LacI/GalR-like_sensor"/>
</dbReference>
<keyword evidence="3" id="KW-0804">Transcription</keyword>
<evidence type="ECO:0000259" key="4">
    <source>
        <dbReference type="PROSITE" id="PS50932"/>
    </source>
</evidence>
<keyword evidence="2" id="KW-0238">DNA-binding</keyword>
<dbReference type="Proteomes" id="UP000191116">
    <property type="component" value="Unassembled WGS sequence"/>
</dbReference>
<dbReference type="SUPFAM" id="SSF53822">
    <property type="entry name" value="Periplasmic binding protein-like I"/>
    <property type="match status" value="1"/>
</dbReference>
<dbReference type="PANTHER" id="PTHR30146:SF149">
    <property type="entry name" value="HTH-TYPE TRANSCRIPTIONAL REGULATOR EBGR"/>
    <property type="match status" value="1"/>
</dbReference>
<keyword evidence="1" id="KW-0805">Transcription regulation</keyword>
<dbReference type="Gene3D" id="3.40.50.2300">
    <property type="match status" value="2"/>
</dbReference>
<dbReference type="Gene3D" id="1.10.260.40">
    <property type="entry name" value="lambda repressor-like DNA-binding domains"/>
    <property type="match status" value="1"/>
</dbReference>
<name>A0A1T4T975_9GAMM</name>
<reference evidence="5 6" key="1">
    <citation type="submission" date="2017-02" db="EMBL/GenBank/DDBJ databases">
        <authorList>
            <person name="Peterson S.W."/>
        </authorList>
    </citation>
    <scope>NUCLEOTIDE SEQUENCE [LARGE SCALE GENOMIC DNA]</scope>
    <source>
        <strain evidence="5 6">CECT 9189</strain>
    </source>
</reference>
<accession>A0A1T4T975</accession>
<evidence type="ECO:0000313" key="6">
    <source>
        <dbReference type="Proteomes" id="UP000191116"/>
    </source>
</evidence>
<gene>
    <name evidence="5" type="primary">lacR</name>
    <name evidence="5" type="ORF">CZ814_02034</name>
</gene>
<dbReference type="NCBIfam" id="NF007665">
    <property type="entry name" value="PRK10339.1"/>
    <property type="match status" value="1"/>
</dbReference>